<name>A0A817SKN6_9BILA</name>
<feature type="transmembrane region" description="Helical" evidence="2">
    <location>
        <begin position="129"/>
        <end position="152"/>
    </location>
</feature>
<dbReference type="Proteomes" id="UP000663869">
    <property type="component" value="Unassembled WGS sequence"/>
</dbReference>
<evidence type="ECO:0000256" key="1">
    <source>
        <dbReference type="PROSITE-ProRule" id="PRU00290"/>
    </source>
</evidence>
<evidence type="ECO:0000313" key="7">
    <source>
        <dbReference type="EMBL" id="CAF3568117.1"/>
    </source>
</evidence>
<dbReference type="OrthoDB" id="190375at2759"/>
<keyword evidence="1" id="KW-0175">Coiled coil</keyword>
<gene>
    <name evidence="6" type="ORF">FME351_LOCUS12527</name>
    <name evidence="7" type="ORF">GRG538_LOCUS21076</name>
    <name evidence="5" type="ORF">LUA448_LOCUS7506</name>
    <name evidence="4" type="ORF">TIS948_LOCUS11210</name>
</gene>
<dbReference type="Gene3D" id="1.20.5.110">
    <property type="match status" value="1"/>
</dbReference>
<reference evidence="5" key="1">
    <citation type="submission" date="2021-02" db="EMBL/GenBank/DDBJ databases">
        <authorList>
            <person name="Nowell W R."/>
        </authorList>
    </citation>
    <scope>NUCLEOTIDE SEQUENCE</scope>
</reference>
<dbReference type="InterPro" id="IPR042855">
    <property type="entry name" value="V_SNARE_CC"/>
</dbReference>
<dbReference type="InterPro" id="IPR016444">
    <property type="entry name" value="Synaptobrevin/VAMP"/>
</dbReference>
<feature type="domain" description="V-SNARE coiled-coil homology" evidence="3">
    <location>
        <begin position="65"/>
        <end position="125"/>
    </location>
</feature>
<evidence type="ECO:0000313" key="5">
    <source>
        <dbReference type="EMBL" id="CAF3294500.1"/>
    </source>
</evidence>
<dbReference type="Proteomes" id="UP000663833">
    <property type="component" value="Unassembled WGS sequence"/>
</dbReference>
<sequence length="156" mass="18208">MIRSVNHTALLQYVITRFSVVSLITFRSLLFLFIALPFVKHPFITTGMMNPNFHSTDVYYLPNDQFHQMQSEINDVTDIMRQNIRLGIERGANLDDLEIKAEDLNNYSQQFAYGAHEVHNKYWWKNVKMWILIIIIVVIILTLIIVLSVLAAKNKI</sequence>
<proteinExistence type="predicted"/>
<dbReference type="GO" id="GO:0016192">
    <property type="term" value="P:vesicle-mediated transport"/>
    <property type="evidence" value="ECO:0007669"/>
    <property type="project" value="InterPro"/>
</dbReference>
<keyword evidence="2" id="KW-0472">Membrane</keyword>
<evidence type="ECO:0000313" key="8">
    <source>
        <dbReference type="Proteomes" id="UP000663833"/>
    </source>
</evidence>
<evidence type="ECO:0000313" key="6">
    <source>
        <dbReference type="EMBL" id="CAF3439565.1"/>
    </source>
</evidence>
<organism evidence="5 8">
    <name type="scientific">Rotaria socialis</name>
    <dbReference type="NCBI Taxonomy" id="392032"/>
    <lineage>
        <taxon>Eukaryota</taxon>
        <taxon>Metazoa</taxon>
        <taxon>Spiralia</taxon>
        <taxon>Gnathifera</taxon>
        <taxon>Rotifera</taxon>
        <taxon>Eurotatoria</taxon>
        <taxon>Bdelloidea</taxon>
        <taxon>Philodinida</taxon>
        <taxon>Philodinidae</taxon>
        <taxon>Rotaria</taxon>
    </lineage>
</organism>
<dbReference type="AlphaFoldDB" id="A0A817SKN6"/>
<dbReference type="Proteomes" id="UP000663872">
    <property type="component" value="Unassembled WGS sequence"/>
</dbReference>
<evidence type="ECO:0000259" key="3">
    <source>
        <dbReference type="PROSITE" id="PS50892"/>
    </source>
</evidence>
<accession>A0A817SKN6</accession>
<evidence type="ECO:0000313" key="4">
    <source>
        <dbReference type="EMBL" id="CAF3178441.1"/>
    </source>
</evidence>
<dbReference type="Proteomes" id="UP000663825">
    <property type="component" value="Unassembled WGS sequence"/>
</dbReference>
<comment type="caution">
    <text evidence="5">The sequence shown here is derived from an EMBL/GenBank/DDBJ whole genome shotgun (WGS) entry which is preliminary data.</text>
</comment>
<dbReference type="PANTHER" id="PTHR45701">
    <property type="entry name" value="SYNAPTOBREVIN FAMILY MEMBER"/>
    <property type="match status" value="1"/>
</dbReference>
<keyword evidence="2" id="KW-0812">Transmembrane</keyword>
<evidence type="ECO:0000256" key="2">
    <source>
        <dbReference type="SAM" id="Phobius"/>
    </source>
</evidence>
<dbReference type="EMBL" id="CAJNYU010001449">
    <property type="protein sequence ID" value="CAF3439565.1"/>
    <property type="molecule type" value="Genomic_DNA"/>
</dbReference>
<dbReference type="EMBL" id="CAJNYT010003462">
    <property type="protein sequence ID" value="CAF3568117.1"/>
    <property type="molecule type" value="Genomic_DNA"/>
</dbReference>
<dbReference type="SUPFAM" id="SSF58038">
    <property type="entry name" value="SNARE fusion complex"/>
    <property type="match status" value="1"/>
</dbReference>
<dbReference type="GO" id="GO:0016020">
    <property type="term" value="C:membrane"/>
    <property type="evidence" value="ECO:0007669"/>
    <property type="project" value="InterPro"/>
</dbReference>
<dbReference type="PRINTS" id="PR00219">
    <property type="entry name" value="SYNAPTOBREVN"/>
</dbReference>
<dbReference type="Pfam" id="PF00957">
    <property type="entry name" value="Synaptobrevin"/>
    <property type="match status" value="1"/>
</dbReference>
<protein>
    <recommendedName>
        <fullName evidence="3">V-SNARE coiled-coil homology domain-containing protein</fullName>
    </recommendedName>
</protein>
<keyword evidence="2" id="KW-1133">Transmembrane helix</keyword>
<dbReference type="EMBL" id="CAJNYD010000752">
    <property type="protein sequence ID" value="CAF3294500.1"/>
    <property type="molecule type" value="Genomic_DNA"/>
</dbReference>
<dbReference type="EMBL" id="CAJNXB010001576">
    <property type="protein sequence ID" value="CAF3178441.1"/>
    <property type="molecule type" value="Genomic_DNA"/>
</dbReference>
<feature type="transmembrane region" description="Helical" evidence="2">
    <location>
        <begin position="20"/>
        <end position="39"/>
    </location>
</feature>
<dbReference type="InterPro" id="IPR001388">
    <property type="entry name" value="Synaptobrevin-like"/>
</dbReference>
<dbReference type="PROSITE" id="PS50892">
    <property type="entry name" value="V_SNARE"/>
    <property type="match status" value="1"/>
</dbReference>